<dbReference type="EMBL" id="HBDZ01013290">
    <property type="protein sequence ID" value="CAD8247506.1"/>
    <property type="molecule type" value="Transcribed_RNA"/>
</dbReference>
<evidence type="ECO:0000256" key="2">
    <source>
        <dbReference type="ARBA" id="ARBA00004904"/>
    </source>
</evidence>
<dbReference type="GO" id="GO:0008686">
    <property type="term" value="F:3,4-dihydroxy-2-butanone-4-phosphate synthase activity"/>
    <property type="evidence" value="ECO:0007669"/>
    <property type="project" value="UniProtKB-EC"/>
</dbReference>
<dbReference type="PANTHER" id="PTHR21327">
    <property type="entry name" value="GTP CYCLOHYDROLASE II-RELATED"/>
    <property type="match status" value="1"/>
</dbReference>
<dbReference type="UniPathway" id="UPA00275">
    <property type="reaction ID" value="UER00399"/>
</dbReference>
<dbReference type="GO" id="GO:0005829">
    <property type="term" value="C:cytosol"/>
    <property type="evidence" value="ECO:0007669"/>
    <property type="project" value="TreeGrafter"/>
</dbReference>
<evidence type="ECO:0000313" key="11">
    <source>
        <dbReference type="EMBL" id="CAD8247506.1"/>
    </source>
</evidence>
<name>A0A7R9TWW5_9VIRI</name>
<comment type="pathway">
    <text evidence="2 9">Cofactor biosynthesis; riboflavin biosynthesis; 2-hydroxy-3-oxobutyl phosphate from D-ribulose 5-phosphate: step 1/1.</text>
</comment>
<dbReference type="EC" id="4.1.99.12" evidence="9"/>
<keyword evidence="4 9" id="KW-0686">Riboflavin biosynthesis</keyword>
<dbReference type="AlphaFoldDB" id="A0A7R9TWW5"/>
<evidence type="ECO:0000256" key="7">
    <source>
        <dbReference type="ARBA" id="ARBA00023211"/>
    </source>
</evidence>
<keyword evidence="8 9" id="KW-0456">Lyase</keyword>
<comment type="cofactor">
    <cofactor evidence="9">
        <name>Mg(2+)</name>
        <dbReference type="ChEBI" id="CHEBI:18420"/>
    </cofactor>
    <cofactor evidence="9">
        <name>Mn(2+)</name>
        <dbReference type="ChEBI" id="CHEBI:29035"/>
    </cofactor>
    <text evidence="9">Binds 2 divalent metal cations per subunit. Magnesium or manganese.</text>
</comment>
<dbReference type="GO" id="GO:0009231">
    <property type="term" value="P:riboflavin biosynthetic process"/>
    <property type="evidence" value="ECO:0007669"/>
    <property type="project" value="UniProtKB-UniPathway"/>
</dbReference>
<evidence type="ECO:0000256" key="1">
    <source>
        <dbReference type="ARBA" id="ARBA00001936"/>
    </source>
</evidence>
<comment type="similarity">
    <text evidence="3">In the C-terminal section; belongs to the GTP cyclohydrolase II family.</text>
</comment>
<comment type="subunit">
    <text evidence="9">Homodimer.</text>
</comment>
<evidence type="ECO:0000256" key="6">
    <source>
        <dbReference type="ARBA" id="ARBA00022842"/>
    </source>
</evidence>
<comment type="function">
    <text evidence="9">Catalyzes the conversion of D-ribulose 5-phosphate to formate and 3,4-dihydroxy-2-butanone 4-phosphate.</text>
</comment>
<keyword evidence="6 9" id="KW-0460">Magnesium</keyword>
<sequence>MATATAVTRAAARARPRSLDRPAVVRPAAAGRARRHRGGACMCVAGAGPEVGSADLSVAAGSTDAPPPEGFATVEEALAAVAAGSFAVVVDDENRENEGDLIGAAERMTPEAMAFMVRYTSGVICVGLPGERCDALELPLMVPPDANSDAMATAFTVTCDLAEGTTTGISAADRAATLRALADPEVSPAAFNRPGHIFPLRARPGGVLVRPGHTEAAVDMSRLAGCAPAGVLCELVNDDGTMQRLPDLKRFAAEHDLPLVSIEQLAAHRAAYDVESF</sequence>
<dbReference type="SUPFAM" id="SSF55821">
    <property type="entry name" value="YrdC/RibB"/>
    <property type="match status" value="1"/>
</dbReference>
<dbReference type="PANTHER" id="PTHR21327:SF18">
    <property type="entry name" value="3,4-DIHYDROXY-2-BUTANONE 4-PHOSPHATE SYNTHASE"/>
    <property type="match status" value="1"/>
</dbReference>
<evidence type="ECO:0000256" key="4">
    <source>
        <dbReference type="ARBA" id="ARBA00022619"/>
    </source>
</evidence>
<dbReference type="FunFam" id="3.90.870.10:FF:000001">
    <property type="entry name" value="Riboflavin biosynthesis protein RibBA"/>
    <property type="match status" value="1"/>
</dbReference>
<comment type="cofactor">
    <cofactor evidence="1">
        <name>Mn(2+)</name>
        <dbReference type="ChEBI" id="CHEBI:29035"/>
    </cofactor>
</comment>
<dbReference type="HAMAP" id="MF_00180">
    <property type="entry name" value="RibB"/>
    <property type="match status" value="1"/>
</dbReference>
<feature type="region of interest" description="Disordered" evidence="10">
    <location>
        <begin position="1"/>
        <end position="31"/>
    </location>
</feature>
<dbReference type="NCBIfam" id="TIGR00506">
    <property type="entry name" value="ribB"/>
    <property type="match status" value="1"/>
</dbReference>
<accession>A0A7R9TWW5</accession>
<keyword evidence="5 9" id="KW-0479">Metal-binding</keyword>
<dbReference type="Pfam" id="PF00926">
    <property type="entry name" value="DHBP_synthase"/>
    <property type="match status" value="1"/>
</dbReference>
<feature type="compositionally biased region" description="Low complexity" evidence="10">
    <location>
        <begin position="21"/>
        <end position="31"/>
    </location>
</feature>
<evidence type="ECO:0000256" key="3">
    <source>
        <dbReference type="ARBA" id="ARBA00008976"/>
    </source>
</evidence>
<gene>
    <name evidence="11" type="ORF">PCOL08062_LOCUS10190</name>
</gene>
<comment type="catalytic activity">
    <reaction evidence="9">
        <text>D-ribulose 5-phosphate = (2S)-2-hydroxy-3-oxobutyl phosphate + formate + H(+)</text>
        <dbReference type="Rhea" id="RHEA:18457"/>
        <dbReference type="ChEBI" id="CHEBI:15378"/>
        <dbReference type="ChEBI" id="CHEBI:15740"/>
        <dbReference type="ChEBI" id="CHEBI:58121"/>
        <dbReference type="ChEBI" id="CHEBI:58830"/>
        <dbReference type="EC" id="4.1.99.12"/>
    </reaction>
</comment>
<dbReference type="Gene3D" id="3.90.870.10">
    <property type="entry name" value="DHBP synthase"/>
    <property type="match status" value="1"/>
</dbReference>
<evidence type="ECO:0000256" key="8">
    <source>
        <dbReference type="ARBA" id="ARBA00023239"/>
    </source>
</evidence>
<dbReference type="InterPro" id="IPR017945">
    <property type="entry name" value="DHBP_synth_RibB-like_a/b_dom"/>
</dbReference>
<dbReference type="InterPro" id="IPR000422">
    <property type="entry name" value="DHBP_synthase_RibB"/>
</dbReference>
<reference evidence="11" key="1">
    <citation type="submission" date="2021-01" db="EMBL/GenBank/DDBJ databases">
        <authorList>
            <person name="Corre E."/>
            <person name="Pelletier E."/>
            <person name="Niang G."/>
            <person name="Scheremetjew M."/>
            <person name="Finn R."/>
            <person name="Kale V."/>
            <person name="Holt S."/>
            <person name="Cochrane G."/>
            <person name="Meng A."/>
            <person name="Brown T."/>
            <person name="Cohen L."/>
        </authorList>
    </citation>
    <scope>NUCLEOTIDE SEQUENCE</scope>
    <source>
        <strain evidence="11">CCMP1413</strain>
    </source>
</reference>
<comment type="similarity">
    <text evidence="9">Belongs to the DHBP synthase family.</text>
</comment>
<organism evidence="11">
    <name type="scientific">Prasinoderma coloniale</name>
    <dbReference type="NCBI Taxonomy" id="156133"/>
    <lineage>
        <taxon>Eukaryota</taxon>
        <taxon>Viridiplantae</taxon>
        <taxon>Prasinodermophyta</taxon>
        <taxon>Prasinodermophyceae</taxon>
        <taxon>Prasinodermales</taxon>
        <taxon>Prasinodermaceae</taxon>
        <taxon>Prasinoderma</taxon>
    </lineage>
</organism>
<proteinExistence type="inferred from homology"/>
<keyword evidence="7 9" id="KW-0464">Manganese</keyword>
<evidence type="ECO:0000256" key="5">
    <source>
        <dbReference type="ARBA" id="ARBA00022723"/>
    </source>
</evidence>
<dbReference type="GO" id="GO:0046872">
    <property type="term" value="F:metal ion binding"/>
    <property type="evidence" value="ECO:0007669"/>
    <property type="project" value="UniProtKB-KW"/>
</dbReference>
<protein>
    <recommendedName>
        <fullName evidence="9">3,4-dihydroxy-2-butanone 4-phosphate synthase</fullName>
        <shortName evidence="9">DHBP synthase</shortName>
        <ecNumber evidence="9">4.1.99.12</ecNumber>
    </recommendedName>
</protein>
<evidence type="ECO:0000256" key="9">
    <source>
        <dbReference type="RuleBase" id="RU003843"/>
    </source>
</evidence>
<feature type="compositionally biased region" description="Low complexity" evidence="10">
    <location>
        <begin position="1"/>
        <end position="13"/>
    </location>
</feature>
<evidence type="ECO:0000256" key="10">
    <source>
        <dbReference type="SAM" id="MobiDB-lite"/>
    </source>
</evidence>